<keyword evidence="3" id="KW-1185">Reference proteome</keyword>
<evidence type="ECO:0000256" key="1">
    <source>
        <dbReference type="SAM" id="SignalP"/>
    </source>
</evidence>
<evidence type="ECO:0000313" key="2">
    <source>
        <dbReference type="EMBL" id="DBA14451.1"/>
    </source>
</evidence>
<dbReference type="EMBL" id="DYDO01000013">
    <property type="protein sequence ID" value="DBA14451.1"/>
    <property type="molecule type" value="Genomic_DNA"/>
</dbReference>
<dbReference type="Proteomes" id="UP001181693">
    <property type="component" value="Unassembled WGS sequence"/>
</dbReference>
<comment type="caution">
    <text evidence="2">The sequence shown here is derived from an EMBL/GenBank/DDBJ whole genome shotgun (WGS) entry which is preliminary data.</text>
</comment>
<evidence type="ECO:0008006" key="4">
    <source>
        <dbReference type="Google" id="ProtNLM"/>
    </source>
</evidence>
<sequence>MQDFMFSHIQCSLLSCFFCRWWAGSLNTTHHRQRLFRYPLNLAFQIPSSYWSVICKRTMRKIMKVAYSFRTGMSNSNPEGLGS</sequence>
<organism evidence="2 3">
    <name type="scientific">Pyxicephalus adspersus</name>
    <name type="common">African bullfrog</name>
    <dbReference type="NCBI Taxonomy" id="30357"/>
    <lineage>
        <taxon>Eukaryota</taxon>
        <taxon>Metazoa</taxon>
        <taxon>Chordata</taxon>
        <taxon>Craniata</taxon>
        <taxon>Vertebrata</taxon>
        <taxon>Euteleostomi</taxon>
        <taxon>Amphibia</taxon>
        <taxon>Batrachia</taxon>
        <taxon>Anura</taxon>
        <taxon>Neobatrachia</taxon>
        <taxon>Ranoidea</taxon>
        <taxon>Pyxicephalidae</taxon>
        <taxon>Pyxicephalinae</taxon>
        <taxon>Pyxicephalus</taxon>
    </lineage>
</organism>
<keyword evidence="1" id="KW-0732">Signal</keyword>
<protein>
    <recommendedName>
        <fullName evidence="4">Secreted protein</fullName>
    </recommendedName>
</protein>
<proteinExistence type="predicted"/>
<evidence type="ECO:0000313" key="3">
    <source>
        <dbReference type="Proteomes" id="UP001181693"/>
    </source>
</evidence>
<gene>
    <name evidence="2" type="ORF">GDO54_005421</name>
</gene>
<feature type="signal peptide" evidence="1">
    <location>
        <begin position="1"/>
        <end position="23"/>
    </location>
</feature>
<name>A0AAV2ZRL4_PYXAD</name>
<feature type="chain" id="PRO_5043909759" description="Secreted protein" evidence="1">
    <location>
        <begin position="24"/>
        <end position="83"/>
    </location>
</feature>
<dbReference type="AlphaFoldDB" id="A0AAV2ZRL4"/>
<reference evidence="2" key="1">
    <citation type="thesis" date="2020" institute="ProQuest LLC" country="789 East Eisenhower Parkway, Ann Arbor, MI, USA">
        <title>Comparative Genomics and Chromosome Evolution.</title>
        <authorList>
            <person name="Mudd A.B."/>
        </authorList>
    </citation>
    <scope>NUCLEOTIDE SEQUENCE</scope>
    <source>
        <strain evidence="2">1538</strain>
        <tissue evidence="2">Blood</tissue>
    </source>
</reference>
<accession>A0AAV2ZRL4</accession>